<evidence type="ECO:0000256" key="7">
    <source>
        <dbReference type="SAM" id="Phobius"/>
    </source>
</evidence>
<name>A0A011P593_ACCRE</name>
<organism evidence="11 12">
    <name type="scientific">Accumulibacter regalis</name>
    <dbReference type="NCBI Taxonomy" id="522306"/>
    <lineage>
        <taxon>Bacteria</taxon>
        <taxon>Pseudomonadati</taxon>
        <taxon>Pseudomonadota</taxon>
        <taxon>Betaproteobacteria</taxon>
        <taxon>Candidatus Accumulibacter</taxon>
    </lineage>
</organism>
<keyword evidence="5 7" id="KW-1133">Transmembrane helix</keyword>
<dbReference type="GO" id="GO:0008381">
    <property type="term" value="F:mechanosensitive monoatomic ion channel activity"/>
    <property type="evidence" value="ECO:0007669"/>
    <property type="project" value="UniProtKB-ARBA"/>
</dbReference>
<dbReference type="SUPFAM" id="SSF82861">
    <property type="entry name" value="Mechanosensitive channel protein MscS (YggB), transmembrane region"/>
    <property type="match status" value="1"/>
</dbReference>
<feature type="domain" description="Mechanosensitive ion channel MscS C-terminal" evidence="9">
    <location>
        <begin position="192"/>
        <end position="277"/>
    </location>
</feature>
<dbReference type="Gene3D" id="2.30.30.60">
    <property type="match status" value="1"/>
</dbReference>
<dbReference type="PATRIC" id="fig|1454004.3.peg.1187"/>
<dbReference type="InterPro" id="IPR011014">
    <property type="entry name" value="MscS_channel_TM-2"/>
</dbReference>
<dbReference type="Pfam" id="PF21088">
    <property type="entry name" value="MS_channel_1st"/>
    <property type="match status" value="1"/>
</dbReference>
<dbReference type="InterPro" id="IPR049142">
    <property type="entry name" value="MS_channel_1st"/>
</dbReference>
<evidence type="ECO:0000256" key="2">
    <source>
        <dbReference type="ARBA" id="ARBA00008017"/>
    </source>
</evidence>
<dbReference type="STRING" id="1454004.AW11_01132"/>
<dbReference type="InterPro" id="IPR049278">
    <property type="entry name" value="MS_channel_C"/>
</dbReference>
<gene>
    <name evidence="11" type="primary">kefA_2</name>
    <name evidence="11" type="ORF">AW11_01132</name>
</gene>
<dbReference type="Gene3D" id="3.30.70.100">
    <property type="match status" value="1"/>
</dbReference>
<feature type="transmembrane region" description="Helical" evidence="7">
    <location>
        <begin position="68"/>
        <end position="93"/>
    </location>
</feature>
<evidence type="ECO:0000256" key="4">
    <source>
        <dbReference type="ARBA" id="ARBA00022692"/>
    </source>
</evidence>
<keyword evidence="6 7" id="KW-0472">Membrane</keyword>
<evidence type="ECO:0000313" key="12">
    <source>
        <dbReference type="Proteomes" id="UP000022141"/>
    </source>
</evidence>
<keyword evidence="4 7" id="KW-0812">Transmembrane</keyword>
<dbReference type="PANTHER" id="PTHR30347:SF1">
    <property type="entry name" value="MECHANOSENSITIVE CHANNEL MSCK"/>
    <property type="match status" value="1"/>
</dbReference>
<feature type="transmembrane region" description="Helical" evidence="7">
    <location>
        <begin position="27"/>
        <end position="47"/>
    </location>
</feature>
<evidence type="ECO:0000256" key="6">
    <source>
        <dbReference type="ARBA" id="ARBA00023136"/>
    </source>
</evidence>
<evidence type="ECO:0000313" key="11">
    <source>
        <dbReference type="EMBL" id="EXI90098.1"/>
    </source>
</evidence>
<dbReference type="InterPro" id="IPR023408">
    <property type="entry name" value="MscS_beta-dom_sf"/>
</dbReference>
<comment type="similarity">
    <text evidence="2">Belongs to the MscS (TC 1.A.23) family.</text>
</comment>
<evidence type="ECO:0000259" key="8">
    <source>
        <dbReference type="Pfam" id="PF00924"/>
    </source>
</evidence>
<feature type="transmembrane region" description="Helical" evidence="7">
    <location>
        <begin position="99"/>
        <end position="128"/>
    </location>
</feature>
<protein>
    <submittedName>
        <fullName evidence="11">Potassium efflux system KefA</fullName>
    </submittedName>
</protein>
<dbReference type="eggNOG" id="COG3264">
    <property type="taxonomic scope" value="Bacteria"/>
</dbReference>
<dbReference type="InterPro" id="IPR010920">
    <property type="entry name" value="LSM_dom_sf"/>
</dbReference>
<evidence type="ECO:0000256" key="1">
    <source>
        <dbReference type="ARBA" id="ARBA00004651"/>
    </source>
</evidence>
<dbReference type="Gene3D" id="1.10.287.1260">
    <property type="match status" value="1"/>
</dbReference>
<feature type="domain" description="Mechanosensitive ion channel transmembrane helices 2/3" evidence="10">
    <location>
        <begin position="74"/>
        <end position="114"/>
    </location>
</feature>
<dbReference type="InterPro" id="IPR011066">
    <property type="entry name" value="MscS_channel_C_sf"/>
</dbReference>
<dbReference type="Pfam" id="PF00924">
    <property type="entry name" value="MS_channel_2nd"/>
    <property type="match status" value="1"/>
</dbReference>
<dbReference type="Proteomes" id="UP000022141">
    <property type="component" value="Unassembled WGS sequence"/>
</dbReference>
<dbReference type="SUPFAM" id="SSF82689">
    <property type="entry name" value="Mechanosensitive channel protein MscS (YggB), C-terminal domain"/>
    <property type="match status" value="1"/>
</dbReference>
<keyword evidence="12" id="KW-1185">Reference proteome</keyword>
<evidence type="ECO:0000256" key="3">
    <source>
        <dbReference type="ARBA" id="ARBA00022475"/>
    </source>
</evidence>
<feature type="domain" description="Mechanosensitive ion channel MscS" evidence="8">
    <location>
        <begin position="115"/>
        <end position="182"/>
    </location>
</feature>
<proteinExistence type="inferred from homology"/>
<dbReference type="SUPFAM" id="SSF50182">
    <property type="entry name" value="Sm-like ribonucleoproteins"/>
    <property type="match status" value="1"/>
</dbReference>
<evidence type="ECO:0000259" key="10">
    <source>
        <dbReference type="Pfam" id="PF21088"/>
    </source>
</evidence>
<comment type="caution">
    <text evidence="11">The sequence shown here is derived from an EMBL/GenBank/DDBJ whole genome shotgun (WGS) entry which is preliminary data.</text>
</comment>
<dbReference type="AlphaFoldDB" id="A0A011P593"/>
<sequence length="311" mass="34181">MDASFLGQLLDWSTRPWFRLGNTDITLLRVVGLVVILFFFWWFASLLERALRQMARVGKLVKLSESAVYALTRIVRYLVWILGSIVGLAYLGFDMASLAIVGGAMGVGIGFGLQNIFSNLVSGILILVEKTLKLGDFVDLQSGVVGKVTEIGLRYTRVTTNDNVDVIVPNSEFINGRVTNWTLDDHLRRIHVPFGVAYGSDKEQVRAAVIAAAREVVGTIDLPGRGPDVWLVNFGDSSLDFELVVWVSHDLAMSPGRTHARYLWEIETALGRAGIEIPFPQRDLHVRSGRLTVDLAGSTPAASQLGAADRE</sequence>
<dbReference type="InterPro" id="IPR052702">
    <property type="entry name" value="MscS-like_channel"/>
</dbReference>
<keyword evidence="3" id="KW-1003">Cell membrane</keyword>
<accession>A0A011P593</accession>
<dbReference type="Pfam" id="PF21082">
    <property type="entry name" value="MS_channel_3rd"/>
    <property type="match status" value="1"/>
</dbReference>
<evidence type="ECO:0000256" key="5">
    <source>
        <dbReference type="ARBA" id="ARBA00022989"/>
    </source>
</evidence>
<dbReference type="InterPro" id="IPR006685">
    <property type="entry name" value="MscS_channel_2nd"/>
</dbReference>
<dbReference type="EMBL" id="JEMY01000010">
    <property type="protein sequence ID" value="EXI90098.1"/>
    <property type="molecule type" value="Genomic_DNA"/>
</dbReference>
<dbReference type="GO" id="GO:0005886">
    <property type="term" value="C:plasma membrane"/>
    <property type="evidence" value="ECO:0007669"/>
    <property type="project" value="UniProtKB-SubCell"/>
</dbReference>
<reference evidence="11" key="1">
    <citation type="submission" date="2014-02" db="EMBL/GenBank/DDBJ databases">
        <title>Expanding our view of genomic diversity in Candidatus Accumulibacter clades.</title>
        <authorList>
            <person name="Skennerton C.T."/>
            <person name="Barr J.J."/>
            <person name="Slater F.R."/>
            <person name="Bond P.L."/>
            <person name="Tyson G.W."/>
        </authorList>
    </citation>
    <scope>NUCLEOTIDE SEQUENCE [LARGE SCALE GENOMIC DNA]</scope>
</reference>
<evidence type="ECO:0000259" key="9">
    <source>
        <dbReference type="Pfam" id="PF21082"/>
    </source>
</evidence>
<dbReference type="PANTHER" id="PTHR30347">
    <property type="entry name" value="POTASSIUM CHANNEL RELATED"/>
    <property type="match status" value="1"/>
</dbReference>
<comment type="subcellular location">
    <subcellularLocation>
        <location evidence="1">Cell membrane</location>
        <topology evidence="1">Multi-pass membrane protein</topology>
    </subcellularLocation>
</comment>